<feature type="domain" description="Protein kinase" evidence="10">
    <location>
        <begin position="449"/>
        <end position="737"/>
    </location>
</feature>
<gene>
    <name evidence="11" type="ORF">JYU34_013132</name>
</gene>
<dbReference type="InterPro" id="IPR050401">
    <property type="entry name" value="Cyclic_nucleotide_synthase"/>
</dbReference>
<comment type="subcellular location">
    <subcellularLocation>
        <location evidence="2">Membrane</location>
    </subcellularLocation>
</comment>
<evidence type="ECO:0000256" key="7">
    <source>
        <dbReference type="ARBA" id="ARBA00023136"/>
    </source>
</evidence>
<keyword evidence="6" id="KW-1133">Transmembrane helix</keyword>
<dbReference type="EC" id="4.6.1.2" evidence="3"/>
<evidence type="ECO:0000256" key="8">
    <source>
        <dbReference type="ARBA" id="ARBA00023239"/>
    </source>
</evidence>
<dbReference type="InterPro" id="IPR001245">
    <property type="entry name" value="Ser-Thr/Tyr_kinase_cat_dom"/>
</dbReference>
<keyword evidence="5" id="KW-0547">Nucleotide-binding</keyword>
<evidence type="ECO:0000313" key="11">
    <source>
        <dbReference type="EMBL" id="KAG7303104.1"/>
    </source>
</evidence>
<evidence type="ECO:0000313" key="12">
    <source>
        <dbReference type="Proteomes" id="UP000823941"/>
    </source>
</evidence>
<organism evidence="11 12">
    <name type="scientific">Plutella xylostella</name>
    <name type="common">Diamondback moth</name>
    <name type="synonym">Plutella maculipennis</name>
    <dbReference type="NCBI Taxonomy" id="51655"/>
    <lineage>
        <taxon>Eukaryota</taxon>
        <taxon>Metazoa</taxon>
        <taxon>Ecdysozoa</taxon>
        <taxon>Arthropoda</taxon>
        <taxon>Hexapoda</taxon>
        <taxon>Insecta</taxon>
        <taxon>Pterygota</taxon>
        <taxon>Neoptera</taxon>
        <taxon>Endopterygota</taxon>
        <taxon>Lepidoptera</taxon>
        <taxon>Glossata</taxon>
        <taxon>Ditrysia</taxon>
        <taxon>Yponomeutoidea</taxon>
        <taxon>Plutellidae</taxon>
        <taxon>Plutella</taxon>
    </lineage>
</organism>
<comment type="caution">
    <text evidence="11">The sequence shown here is derived from an EMBL/GenBank/DDBJ whole genome shotgun (WGS) entry which is preliminary data.</text>
</comment>
<sequence>MTQMRDLGVVAFFGPDATCHTEAKLAAAWNLPLISHRCAGARGSSHNGAGLGATFARTLPPAFKVSKSVVALLRAFNWDKFAIVAGDVTATSQSAQQMDAITELAESYGMTVTEAHRFPDYIPLYKAHMERIIDDTYQNTRVYVFLGEHVALVDFVKILERRGLLAGGEYAVVAVDDVIYDPNNTAITQDGKLFTVHTALEHNKQDEHLYKHLSSTEYLWRNSSEHVQAFRAVLKLTPSFPTNPHYKELCKMIRALSATPPFCVPNYHRIFQFASVPIEAAHLYDAVTLWARAATAAMRAGVPPTDGAALMQLLRPTTYRSVQGFDMYMDEAGDAEGNFTVIGLVPDAAAAGGWAARPVATFRYANSSELLPELVGGSKISWIGGAPPIAEPACGFDGAKCALPHDPGVLSAAIAVAAAAILAAALLFRHYRYEQKLASVLWRIEAKELVFIPACGVGGGGKASITQDTDAKRAYTTIALCRGNIVAVKRLQKKSIDVTRAIRKELKQIRELRHENLNAFVGVCVESGAACIVSAYCSRGSLARVLADRDLHLDDMFVASLAADLLRGLTYLHDSALASHGNLTSSNCLVDSRWVLQIADYGLHSLKTTSCWLLPGADLLRGLTYLHDSALASHGNLTSSNCLVDSRWVLQIADYGLHSLKTYRHVSTCWWLPGADLLRGLTYLHDSALASHGNLTSSNCLVDSRWVLQIADYGLHSLKTTKVQRDNATNVLQACYYTCGAAQSSIFTRHCKASFIGTTCWWLPGADLLRGLTYLHDSALASHGNLTSSNCLVDSRWVLQIADYGLHSLKSE</sequence>
<dbReference type="PANTHER" id="PTHR11920">
    <property type="entry name" value="GUANYLYL CYCLASE"/>
    <property type="match status" value="1"/>
</dbReference>
<dbReference type="Gene3D" id="3.40.50.2300">
    <property type="match status" value="2"/>
</dbReference>
<evidence type="ECO:0000256" key="6">
    <source>
        <dbReference type="ARBA" id="ARBA00022989"/>
    </source>
</evidence>
<dbReference type="Proteomes" id="UP000823941">
    <property type="component" value="Chromosome 17"/>
</dbReference>
<evidence type="ECO:0000256" key="3">
    <source>
        <dbReference type="ARBA" id="ARBA00012202"/>
    </source>
</evidence>
<keyword evidence="7" id="KW-0472">Membrane</keyword>
<accession>A0ABQ7QCZ5</accession>
<dbReference type="PROSITE" id="PS50011">
    <property type="entry name" value="PROTEIN_KINASE_DOM"/>
    <property type="match status" value="1"/>
</dbReference>
<evidence type="ECO:0000256" key="5">
    <source>
        <dbReference type="ARBA" id="ARBA00022741"/>
    </source>
</evidence>
<dbReference type="InterPro" id="IPR000719">
    <property type="entry name" value="Prot_kinase_dom"/>
</dbReference>
<comment type="catalytic activity">
    <reaction evidence="1">
        <text>GTP = 3',5'-cyclic GMP + diphosphate</text>
        <dbReference type="Rhea" id="RHEA:13665"/>
        <dbReference type="ChEBI" id="CHEBI:33019"/>
        <dbReference type="ChEBI" id="CHEBI:37565"/>
        <dbReference type="ChEBI" id="CHEBI:57746"/>
        <dbReference type="EC" id="4.6.1.2"/>
    </reaction>
</comment>
<dbReference type="SUPFAM" id="SSF53822">
    <property type="entry name" value="Periplasmic binding protein-like I"/>
    <property type="match status" value="1"/>
</dbReference>
<dbReference type="InterPro" id="IPR011009">
    <property type="entry name" value="Kinase-like_dom_sf"/>
</dbReference>
<evidence type="ECO:0000256" key="1">
    <source>
        <dbReference type="ARBA" id="ARBA00001436"/>
    </source>
</evidence>
<evidence type="ECO:0000256" key="4">
    <source>
        <dbReference type="ARBA" id="ARBA00022692"/>
    </source>
</evidence>
<name>A0ABQ7QCZ5_PLUXY</name>
<dbReference type="InterPro" id="IPR028082">
    <property type="entry name" value="Peripla_BP_I"/>
</dbReference>
<dbReference type="EMBL" id="JAHIBW010000017">
    <property type="protein sequence ID" value="KAG7303104.1"/>
    <property type="molecule type" value="Genomic_DNA"/>
</dbReference>
<keyword evidence="9" id="KW-0141">cGMP biosynthesis</keyword>
<evidence type="ECO:0000259" key="10">
    <source>
        <dbReference type="PROSITE" id="PS50011"/>
    </source>
</evidence>
<evidence type="ECO:0000256" key="9">
    <source>
        <dbReference type="ARBA" id="ARBA00023293"/>
    </source>
</evidence>
<dbReference type="Gene3D" id="1.10.510.10">
    <property type="entry name" value="Transferase(Phosphotransferase) domain 1"/>
    <property type="match status" value="4"/>
</dbReference>
<dbReference type="PANTHER" id="PTHR11920:SF501">
    <property type="entry name" value="GUANYLATE CYCLASE 32E"/>
    <property type="match status" value="1"/>
</dbReference>
<dbReference type="Pfam" id="PF07714">
    <property type="entry name" value="PK_Tyr_Ser-Thr"/>
    <property type="match status" value="2"/>
</dbReference>
<proteinExistence type="predicted"/>
<keyword evidence="12" id="KW-1185">Reference proteome</keyword>
<keyword evidence="4" id="KW-0812">Transmembrane</keyword>
<protein>
    <recommendedName>
        <fullName evidence="3">guanylate cyclase</fullName>
        <ecNumber evidence="3">4.6.1.2</ecNumber>
    </recommendedName>
</protein>
<dbReference type="SUPFAM" id="SSF56112">
    <property type="entry name" value="Protein kinase-like (PK-like)"/>
    <property type="match status" value="4"/>
</dbReference>
<keyword evidence="8" id="KW-0456">Lyase</keyword>
<dbReference type="InterPro" id="IPR001828">
    <property type="entry name" value="ANF_lig-bd_rcpt"/>
</dbReference>
<reference evidence="11 12" key="1">
    <citation type="submission" date="2021-06" db="EMBL/GenBank/DDBJ databases">
        <title>A haploid diamondback moth (Plutella xylostella L.) genome assembly resolves 31 chromosomes and identifies a diamide resistance mutation.</title>
        <authorList>
            <person name="Ward C.M."/>
            <person name="Perry K.D."/>
            <person name="Baker G."/>
            <person name="Powis K."/>
            <person name="Heckel D.G."/>
            <person name="Baxter S.W."/>
        </authorList>
    </citation>
    <scope>NUCLEOTIDE SEQUENCE [LARGE SCALE GENOMIC DNA]</scope>
    <source>
        <strain evidence="11 12">LV</strain>
        <tissue evidence="11">Single pupa</tissue>
    </source>
</reference>
<evidence type="ECO:0000256" key="2">
    <source>
        <dbReference type="ARBA" id="ARBA00004370"/>
    </source>
</evidence>
<dbReference type="Pfam" id="PF01094">
    <property type="entry name" value="ANF_receptor"/>
    <property type="match status" value="1"/>
</dbReference>